<dbReference type="Gene3D" id="3.30.1490.190">
    <property type="match status" value="1"/>
</dbReference>
<dbReference type="InterPro" id="IPR036388">
    <property type="entry name" value="WH-like_DNA-bd_sf"/>
</dbReference>
<dbReference type="PANTHER" id="PTHR33202">
    <property type="entry name" value="ZINC UPTAKE REGULATION PROTEIN"/>
    <property type="match status" value="1"/>
</dbReference>
<dbReference type="GO" id="GO:0008270">
    <property type="term" value="F:zinc ion binding"/>
    <property type="evidence" value="ECO:0007669"/>
    <property type="project" value="TreeGrafter"/>
</dbReference>
<dbReference type="GO" id="GO:0005829">
    <property type="term" value="C:cytosol"/>
    <property type="evidence" value="ECO:0007669"/>
    <property type="project" value="TreeGrafter"/>
</dbReference>
<evidence type="ECO:0000256" key="9">
    <source>
        <dbReference type="ARBA" id="ARBA00023015"/>
    </source>
</evidence>
<dbReference type="PROSITE" id="PS51186">
    <property type="entry name" value="GNAT"/>
    <property type="match status" value="1"/>
</dbReference>
<evidence type="ECO:0000256" key="3">
    <source>
        <dbReference type="ARBA" id="ARBA00011738"/>
    </source>
</evidence>
<accession>A0A2M9G240</accession>
<dbReference type="Pfam" id="PF01475">
    <property type="entry name" value="FUR"/>
    <property type="match status" value="1"/>
</dbReference>
<dbReference type="OrthoDB" id="8659436at2"/>
<dbReference type="SUPFAM" id="SSF46785">
    <property type="entry name" value="Winged helix' DNA-binding domain"/>
    <property type="match status" value="1"/>
</dbReference>
<dbReference type="NCBIfam" id="TIGR01575">
    <property type="entry name" value="rimI"/>
    <property type="match status" value="1"/>
</dbReference>
<reference evidence="14 15" key="1">
    <citation type="submission" date="2017-11" db="EMBL/GenBank/DDBJ databases">
        <title>Draft genome sequence of Rhizobiales bacterium SY3-13.</title>
        <authorList>
            <person name="Sun C."/>
        </authorList>
    </citation>
    <scope>NUCLEOTIDE SEQUENCE [LARGE SCALE GENOMIC DNA]</scope>
    <source>
        <strain evidence="14 15">SY3-13</strain>
    </source>
</reference>
<dbReference type="InterPro" id="IPR006464">
    <property type="entry name" value="AcTrfase_RimI/Ard1"/>
</dbReference>
<dbReference type="Gene3D" id="3.40.630.30">
    <property type="match status" value="1"/>
</dbReference>
<keyword evidence="9" id="KW-0805">Transcription regulation</keyword>
<dbReference type="FunFam" id="1.10.10.10:FF:000051">
    <property type="entry name" value="Fur family transcriptional regulator"/>
    <property type="match status" value="1"/>
</dbReference>
<comment type="caution">
    <text evidence="14">The sequence shown here is derived from an EMBL/GenBank/DDBJ whole genome shotgun (WGS) entry which is preliminary data.</text>
</comment>
<evidence type="ECO:0000256" key="7">
    <source>
        <dbReference type="ARBA" id="ARBA00022723"/>
    </source>
</evidence>
<feature type="binding site" evidence="12">
    <location>
        <position position="257"/>
    </location>
    <ligand>
        <name>Fe cation</name>
        <dbReference type="ChEBI" id="CHEBI:24875"/>
    </ligand>
</feature>
<dbReference type="GO" id="GO:1900705">
    <property type="term" value="P:negative regulation of siderophore biosynthetic process"/>
    <property type="evidence" value="ECO:0007669"/>
    <property type="project" value="TreeGrafter"/>
</dbReference>
<dbReference type="GO" id="GO:0000976">
    <property type="term" value="F:transcription cis-regulatory region binding"/>
    <property type="evidence" value="ECO:0007669"/>
    <property type="project" value="TreeGrafter"/>
</dbReference>
<dbReference type="EMBL" id="PHIG01000031">
    <property type="protein sequence ID" value="PJK29797.1"/>
    <property type="molecule type" value="Genomic_DNA"/>
</dbReference>
<sequence length="307" mass="34378">MTVAIRITRDPALLAALHAACFADAWNEKAFAGILAMPGTLGWIAALDGAPAGFAVVRQAADEAEIISVGVVPEMRGRGMAGQLIRRAARGLENCATLFLEVSEHNRAARRLYRSLGFNEVGRRPKYYDNGADALVLARRLPFGCEADAPSLYSAGLNERDCTMPSNDQPSRLEQKCIDIGMRMTEQRRIIARVLSESEDHPDVEQVYQRASEVDENISIATVYRTVRMFEEANILERHDFGDGRARYEEAPVEHHDHLIDVNSGEVIEFRNEQIEELQRVVAEQLGYRLVGHRLELYGTRADRKND</sequence>
<protein>
    <recommendedName>
        <fullName evidence="4">Ferric uptake regulation protein</fullName>
    </recommendedName>
</protein>
<evidence type="ECO:0000256" key="1">
    <source>
        <dbReference type="ARBA" id="ARBA00004496"/>
    </source>
</evidence>
<keyword evidence="8" id="KW-0862">Zinc</keyword>
<comment type="similarity">
    <text evidence="2">Belongs to the Fur family.</text>
</comment>
<feature type="binding site" evidence="12">
    <location>
        <position position="255"/>
    </location>
    <ligand>
        <name>Fe cation</name>
        <dbReference type="ChEBI" id="CHEBI:24875"/>
    </ligand>
</feature>
<keyword evidence="6" id="KW-0678">Repressor</keyword>
<dbReference type="SUPFAM" id="SSF55729">
    <property type="entry name" value="Acyl-CoA N-acyltransferases (Nat)"/>
    <property type="match status" value="1"/>
</dbReference>
<dbReference type="InterPro" id="IPR016181">
    <property type="entry name" value="Acyl_CoA_acyltransferase"/>
</dbReference>
<evidence type="ECO:0000313" key="15">
    <source>
        <dbReference type="Proteomes" id="UP000229498"/>
    </source>
</evidence>
<keyword evidence="7 12" id="KW-0479">Metal-binding</keyword>
<evidence type="ECO:0000256" key="5">
    <source>
        <dbReference type="ARBA" id="ARBA00022490"/>
    </source>
</evidence>
<keyword evidence="12" id="KW-0408">Iron</keyword>
<comment type="subunit">
    <text evidence="3">Homodimer.</text>
</comment>
<comment type="subcellular location">
    <subcellularLocation>
        <location evidence="1">Cytoplasm</location>
    </subcellularLocation>
</comment>
<keyword evidence="10" id="KW-0238">DNA-binding</keyword>
<gene>
    <name evidence="14" type="primary">rimI</name>
    <name evidence="14" type="ORF">CVT23_08430</name>
</gene>
<dbReference type="InterPro" id="IPR002481">
    <property type="entry name" value="FUR"/>
</dbReference>
<comment type="cofactor">
    <cofactor evidence="12">
        <name>Mn(2+)</name>
        <dbReference type="ChEBI" id="CHEBI:29035"/>
    </cofactor>
    <cofactor evidence="12">
        <name>Fe(2+)</name>
        <dbReference type="ChEBI" id="CHEBI:29033"/>
    </cofactor>
    <text evidence="12">Binds 1 Mn(2+) or Fe(2+) ion per subunit.</text>
</comment>
<dbReference type="PANTHER" id="PTHR33202:SF2">
    <property type="entry name" value="FERRIC UPTAKE REGULATION PROTEIN"/>
    <property type="match status" value="1"/>
</dbReference>
<keyword evidence="14" id="KW-0808">Transferase</keyword>
<dbReference type="Gene3D" id="1.10.10.10">
    <property type="entry name" value="Winged helix-like DNA-binding domain superfamily/Winged helix DNA-binding domain"/>
    <property type="match status" value="1"/>
</dbReference>
<proteinExistence type="inferred from homology"/>
<evidence type="ECO:0000256" key="11">
    <source>
        <dbReference type="ARBA" id="ARBA00023163"/>
    </source>
</evidence>
<evidence type="ECO:0000256" key="10">
    <source>
        <dbReference type="ARBA" id="ARBA00023125"/>
    </source>
</evidence>
<dbReference type="GO" id="GO:0008080">
    <property type="term" value="F:N-acetyltransferase activity"/>
    <property type="evidence" value="ECO:0007669"/>
    <property type="project" value="InterPro"/>
</dbReference>
<evidence type="ECO:0000256" key="2">
    <source>
        <dbReference type="ARBA" id="ARBA00007957"/>
    </source>
</evidence>
<dbReference type="Pfam" id="PF00583">
    <property type="entry name" value="Acetyltransf_1"/>
    <property type="match status" value="1"/>
</dbReference>
<organism evidence="14 15">
    <name type="scientific">Minwuia thermotolerans</name>
    <dbReference type="NCBI Taxonomy" id="2056226"/>
    <lineage>
        <taxon>Bacteria</taxon>
        <taxon>Pseudomonadati</taxon>
        <taxon>Pseudomonadota</taxon>
        <taxon>Alphaproteobacteria</taxon>
        <taxon>Minwuiales</taxon>
        <taxon>Minwuiaceae</taxon>
        <taxon>Minwuia</taxon>
    </lineage>
</organism>
<keyword evidence="15" id="KW-1185">Reference proteome</keyword>
<evidence type="ECO:0000256" key="4">
    <source>
        <dbReference type="ARBA" id="ARBA00020910"/>
    </source>
</evidence>
<dbReference type="GO" id="GO:0045892">
    <property type="term" value="P:negative regulation of DNA-templated transcription"/>
    <property type="evidence" value="ECO:0007669"/>
    <property type="project" value="TreeGrafter"/>
</dbReference>
<dbReference type="Proteomes" id="UP000229498">
    <property type="component" value="Unassembled WGS sequence"/>
</dbReference>
<name>A0A2M9G240_9PROT</name>
<keyword evidence="5" id="KW-0963">Cytoplasm</keyword>
<dbReference type="GO" id="GO:0003700">
    <property type="term" value="F:DNA-binding transcription factor activity"/>
    <property type="evidence" value="ECO:0007669"/>
    <property type="project" value="InterPro"/>
</dbReference>
<evidence type="ECO:0000256" key="8">
    <source>
        <dbReference type="ARBA" id="ARBA00022833"/>
    </source>
</evidence>
<feature type="binding site" evidence="12">
    <location>
        <position position="276"/>
    </location>
    <ligand>
        <name>Fe cation</name>
        <dbReference type="ChEBI" id="CHEBI:24875"/>
    </ligand>
</feature>
<dbReference type="CDD" id="cd04301">
    <property type="entry name" value="NAT_SF"/>
    <property type="match status" value="1"/>
</dbReference>
<dbReference type="InterPro" id="IPR036390">
    <property type="entry name" value="WH_DNA-bd_sf"/>
</dbReference>
<dbReference type="InterPro" id="IPR000182">
    <property type="entry name" value="GNAT_dom"/>
</dbReference>
<evidence type="ECO:0000259" key="13">
    <source>
        <dbReference type="PROSITE" id="PS51186"/>
    </source>
</evidence>
<dbReference type="InterPro" id="IPR043135">
    <property type="entry name" value="Fur_C"/>
</dbReference>
<keyword evidence="11" id="KW-0804">Transcription</keyword>
<evidence type="ECO:0000256" key="12">
    <source>
        <dbReference type="PIRSR" id="PIRSR602481-2"/>
    </source>
</evidence>
<evidence type="ECO:0000313" key="14">
    <source>
        <dbReference type="EMBL" id="PJK29797.1"/>
    </source>
</evidence>
<dbReference type="AlphaFoldDB" id="A0A2M9G240"/>
<feature type="binding site" evidence="12">
    <location>
        <position position="293"/>
    </location>
    <ligand>
        <name>Fe cation</name>
        <dbReference type="ChEBI" id="CHEBI:24875"/>
    </ligand>
</feature>
<evidence type="ECO:0000256" key="6">
    <source>
        <dbReference type="ARBA" id="ARBA00022491"/>
    </source>
</evidence>
<dbReference type="CDD" id="cd07153">
    <property type="entry name" value="Fur_like"/>
    <property type="match status" value="1"/>
</dbReference>
<feature type="domain" description="N-acetyltransferase" evidence="13">
    <location>
        <begin position="1"/>
        <end position="142"/>
    </location>
</feature>